<name>A0A8I6RFM7_CIMLE</name>
<dbReference type="Gene3D" id="3.30.1540.20">
    <property type="entry name" value="MutL, C-terminal domain, dimerisation subdomain"/>
    <property type="match status" value="1"/>
</dbReference>
<dbReference type="GO" id="GO:0005524">
    <property type="term" value="F:ATP binding"/>
    <property type="evidence" value="ECO:0007669"/>
    <property type="project" value="InterPro"/>
</dbReference>
<reference evidence="2" key="1">
    <citation type="submission" date="2022-01" db="UniProtKB">
        <authorList>
            <consortium name="EnsemblMetazoa"/>
        </authorList>
    </citation>
    <scope>IDENTIFICATION</scope>
</reference>
<dbReference type="Proteomes" id="UP000494040">
    <property type="component" value="Unassembled WGS sequence"/>
</dbReference>
<dbReference type="SUPFAM" id="SSF118116">
    <property type="entry name" value="DNA mismatch repair protein MutL"/>
    <property type="match status" value="1"/>
</dbReference>
<dbReference type="Gene3D" id="3.30.1370.100">
    <property type="entry name" value="MutL, C-terminal domain, regulatory subdomain"/>
    <property type="match status" value="1"/>
</dbReference>
<dbReference type="GO" id="GO:0006298">
    <property type="term" value="P:mismatch repair"/>
    <property type="evidence" value="ECO:0007669"/>
    <property type="project" value="InterPro"/>
</dbReference>
<evidence type="ECO:0000313" key="2">
    <source>
        <dbReference type="EnsemblMetazoa" id="XP_014244936.2"/>
    </source>
</evidence>
<dbReference type="GO" id="GO:0016887">
    <property type="term" value="F:ATP hydrolysis activity"/>
    <property type="evidence" value="ECO:0007669"/>
    <property type="project" value="InterPro"/>
</dbReference>
<sequence>MVKHNEHVSQRKLQNANTNTTFVFSCNYNNYSRASLKNCFAQIPQELLEMPEQCQMDTIDESCFDKTFVDIDKQITIINQSFQNEGIVFSKEFFKQIQIVGQIENKFIAAIYVSFSNNYTPYIILFDQHAVDERIQLEALIKAEVHENGQFYSTSLEYPIRFEVSGEELQILISMSYRLKNIGFNICADKVNSMLIVSSIPTLLCKYVKLNQQIKMPDVIRDVMKNEMIFFQENGRLSSTFPFTYHKILCREACKRAIKFGQQLFKNEIEHLFKSLSQCQAPFQCAHGRPILTVLSEFIDQESKIVAPSLQNITLSQ</sequence>
<dbReference type="PANTHER" id="PTHR10073:SF47">
    <property type="entry name" value="DNA MISMATCH REPAIR PROTEIN MLH3"/>
    <property type="match status" value="1"/>
</dbReference>
<proteinExistence type="predicted"/>
<dbReference type="PANTHER" id="PTHR10073">
    <property type="entry name" value="DNA MISMATCH REPAIR PROTEIN MLH, PMS, MUTL"/>
    <property type="match status" value="1"/>
</dbReference>
<accession>A0A8I6RFM7</accession>
<dbReference type="AlphaFoldDB" id="A0A8I6RFM7"/>
<dbReference type="OMA" id="VEMTNPS"/>
<dbReference type="EnsemblMetazoa" id="XM_014389450.2">
    <property type="protein sequence ID" value="XP_014244936.2"/>
    <property type="gene ID" value="LOC106664070"/>
</dbReference>
<dbReference type="InterPro" id="IPR042121">
    <property type="entry name" value="MutL_C_regsub"/>
</dbReference>
<protein>
    <recommendedName>
        <fullName evidence="1">MutL C-terminal dimerisation domain-containing protein</fullName>
    </recommendedName>
</protein>
<organism evidence="2 3">
    <name type="scientific">Cimex lectularius</name>
    <name type="common">Bed bug</name>
    <name type="synonym">Acanthia lectularia</name>
    <dbReference type="NCBI Taxonomy" id="79782"/>
    <lineage>
        <taxon>Eukaryota</taxon>
        <taxon>Metazoa</taxon>
        <taxon>Ecdysozoa</taxon>
        <taxon>Arthropoda</taxon>
        <taxon>Hexapoda</taxon>
        <taxon>Insecta</taxon>
        <taxon>Pterygota</taxon>
        <taxon>Neoptera</taxon>
        <taxon>Paraneoptera</taxon>
        <taxon>Hemiptera</taxon>
        <taxon>Heteroptera</taxon>
        <taxon>Panheteroptera</taxon>
        <taxon>Cimicomorpha</taxon>
        <taxon>Cimicidae</taxon>
        <taxon>Cimex</taxon>
    </lineage>
</organism>
<dbReference type="KEGG" id="clec:106664070"/>
<dbReference type="GO" id="GO:0032300">
    <property type="term" value="C:mismatch repair complex"/>
    <property type="evidence" value="ECO:0007669"/>
    <property type="project" value="InterPro"/>
</dbReference>
<evidence type="ECO:0000259" key="1">
    <source>
        <dbReference type="SMART" id="SM00853"/>
    </source>
</evidence>
<dbReference type="OrthoDB" id="429932at2759"/>
<dbReference type="Pfam" id="PF08676">
    <property type="entry name" value="MutL_C"/>
    <property type="match status" value="1"/>
</dbReference>
<dbReference type="SMART" id="SM00853">
    <property type="entry name" value="MutL_C"/>
    <property type="match status" value="1"/>
</dbReference>
<dbReference type="GeneID" id="106664070"/>
<dbReference type="InterPro" id="IPR014790">
    <property type="entry name" value="MutL_C"/>
</dbReference>
<dbReference type="InterPro" id="IPR038973">
    <property type="entry name" value="MutL/Mlh/Pms-like"/>
</dbReference>
<keyword evidence="3" id="KW-1185">Reference proteome</keyword>
<dbReference type="GO" id="GO:0140664">
    <property type="term" value="F:ATP-dependent DNA damage sensor activity"/>
    <property type="evidence" value="ECO:0007669"/>
    <property type="project" value="InterPro"/>
</dbReference>
<feature type="domain" description="MutL C-terminal dimerisation" evidence="1">
    <location>
        <begin position="99"/>
        <end position="264"/>
    </location>
</feature>
<dbReference type="RefSeq" id="XP_014244936.2">
    <property type="nucleotide sequence ID" value="XM_014389450.2"/>
</dbReference>
<evidence type="ECO:0000313" key="3">
    <source>
        <dbReference type="Proteomes" id="UP000494040"/>
    </source>
</evidence>
<dbReference type="PROSITE" id="PS51257">
    <property type="entry name" value="PROKAR_LIPOPROTEIN"/>
    <property type="match status" value="1"/>
</dbReference>
<dbReference type="InterPro" id="IPR037198">
    <property type="entry name" value="MutL_C_sf"/>
</dbReference>
<dbReference type="InterPro" id="IPR042120">
    <property type="entry name" value="MutL_C_dimsub"/>
</dbReference>